<dbReference type="GO" id="GO:0005737">
    <property type="term" value="C:cytoplasm"/>
    <property type="evidence" value="ECO:0007669"/>
    <property type="project" value="TreeGrafter"/>
</dbReference>
<dbReference type="Pfam" id="PF07646">
    <property type="entry name" value="Kelch_2"/>
    <property type="match status" value="1"/>
</dbReference>
<dbReference type="InterPro" id="IPR015915">
    <property type="entry name" value="Kelch-typ_b-propeller"/>
</dbReference>
<sequence>MMITMMVMIGEKQMKSIYVLKCIKEIILPERPTWTQHITGGPKRANHAAVYYKKKIFIFGGYRHILNNYRLRPMDVFVFNTETLRWTTNKVSQTYLPFELNDYRLNTYGHTAVRLKNKVYIYGGLSYYEAFTALYEYDLDENTFTPLGTEGAPESRPGWSRRHCPAVDGHTACVIDGSMYVLGGHDYNTNRASNTFWALDLAEKQWREIETQGGTTPRVDHHVAWALGSRMYVHGGRTRGHLDESDDGDEEFCPMMFYDVGTSSWHKVEERGDVPIGRSGHSGFVRGRKLYMFGGFNCRLKKHFADMYEFDPGRWSLPRSCSHVAKRMRS</sequence>
<dbReference type="PANTHER" id="PTHR46461:SF1">
    <property type="entry name" value="KELCH DOMAIN-CONTAINING PROTEIN 3"/>
    <property type="match status" value="1"/>
</dbReference>
<dbReference type="Gene3D" id="2.120.10.80">
    <property type="entry name" value="Kelch-type beta propeller"/>
    <property type="match status" value="2"/>
</dbReference>
<dbReference type="AlphaFoldDB" id="A0AAJ7PB19"/>
<name>A0AAJ7PB19_9ACAR</name>
<evidence type="ECO:0000313" key="2">
    <source>
        <dbReference type="RefSeq" id="XP_018496520.1"/>
    </source>
</evidence>
<dbReference type="InterPro" id="IPR052637">
    <property type="entry name" value="KLHDC3-like"/>
</dbReference>
<dbReference type="Pfam" id="PF24681">
    <property type="entry name" value="Kelch_KLHDC2_KLHL20_DRC7"/>
    <property type="match status" value="1"/>
</dbReference>
<dbReference type="KEGG" id="goe:108864791"/>
<gene>
    <name evidence="2" type="primary">LOC108864791</name>
</gene>
<accession>A0AAJ7PB19</accession>
<dbReference type="GO" id="GO:0003682">
    <property type="term" value="F:chromatin binding"/>
    <property type="evidence" value="ECO:0007669"/>
    <property type="project" value="InterPro"/>
</dbReference>
<reference evidence="2" key="1">
    <citation type="submission" date="2025-08" db="UniProtKB">
        <authorList>
            <consortium name="RefSeq"/>
        </authorList>
    </citation>
    <scope>IDENTIFICATION</scope>
</reference>
<proteinExistence type="predicted"/>
<dbReference type="RefSeq" id="XP_018496520.1">
    <property type="nucleotide sequence ID" value="XM_018641004.1"/>
</dbReference>
<dbReference type="SUPFAM" id="SSF117281">
    <property type="entry name" value="Kelch motif"/>
    <property type="match status" value="2"/>
</dbReference>
<dbReference type="GeneID" id="108864791"/>
<dbReference type="Proteomes" id="UP000694867">
    <property type="component" value="Unplaced"/>
</dbReference>
<keyword evidence="1" id="KW-1185">Reference proteome</keyword>
<protein>
    <submittedName>
        <fullName evidence="2">Kelch domain-containing protein 3-like</fullName>
    </submittedName>
</protein>
<organism evidence="1 2">
    <name type="scientific">Galendromus occidentalis</name>
    <name type="common">western predatory mite</name>
    <dbReference type="NCBI Taxonomy" id="34638"/>
    <lineage>
        <taxon>Eukaryota</taxon>
        <taxon>Metazoa</taxon>
        <taxon>Ecdysozoa</taxon>
        <taxon>Arthropoda</taxon>
        <taxon>Chelicerata</taxon>
        <taxon>Arachnida</taxon>
        <taxon>Acari</taxon>
        <taxon>Parasitiformes</taxon>
        <taxon>Mesostigmata</taxon>
        <taxon>Gamasina</taxon>
        <taxon>Phytoseioidea</taxon>
        <taxon>Phytoseiidae</taxon>
        <taxon>Typhlodrominae</taxon>
        <taxon>Galendromus</taxon>
    </lineage>
</organism>
<dbReference type="InterPro" id="IPR011498">
    <property type="entry name" value="Kelch_2"/>
</dbReference>
<evidence type="ECO:0000313" key="1">
    <source>
        <dbReference type="Proteomes" id="UP000694867"/>
    </source>
</evidence>
<dbReference type="PANTHER" id="PTHR46461">
    <property type="entry name" value="KELCH DOMAIN-CONTAINING PROTEIN 3"/>
    <property type="match status" value="1"/>
</dbReference>